<dbReference type="AlphaFoldDB" id="A0A1G6DDX0"/>
<dbReference type="Pfam" id="PF11074">
    <property type="entry name" value="DUF2779"/>
    <property type="match status" value="1"/>
</dbReference>
<dbReference type="Proteomes" id="UP000198771">
    <property type="component" value="Unassembled WGS sequence"/>
</dbReference>
<reference evidence="2 3" key="1">
    <citation type="submission" date="2016-10" db="EMBL/GenBank/DDBJ databases">
        <authorList>
            <person name="de Groot N.N."/>
        </authorList>
    </citation>
    <scope>NUCLEOTIDE SEQUENCE [LARGE SCALE GENOMIC DNA]</scope>
    <source>
        <strain evidence="2 3">ASO4-2</strain>
    </source>
</reference>
<dbReference type="RefSeq" id="WP_092121128.1">
    <property type="nucleotide sequence ID" value="NZ_FMXO01000011.1"/>
</dbReference>
<evidence type="ECO:0000313" key="3">
    <source>
        <dbReference type="Proteomes" id="UP000198771"/>
    </source>
</evidence>
<organism evidence="2 3">
    <name type="scientific">Desulfonatronum thiosulfatophilum</name>
    <dbReference type="NCBI Taxonomy" id="617002"/>
    <lineage>
        <taxon>Bacteria</taxon>
        <taxon>Pseudomonadati</taxon>
        <taxon>Thermodesulfobacteriota</taxon>
        <taxon>Desulfovibrionia</taxon>
        <taxon>Desulfovibrionales</taxon>
        <taxon>Desulfonatronaceae</taxon>
        <taxon>Desulfonatronum</taxon>
    </lineage>
</organism>
<dbReference type="InterPro" id="IPR021301">
    <property type="entry name" value="DUF2779"/>
</dbReference>
<proteinExistence type="predicted"/>
<dbReference type="EMBL" id="FMXO01000011">
    <property type="protein sequence ID" value="SDB43321.1"/>
    <property type="molecule type" value="Genomic_DNA"/>
</dbReference>
<feature type="domain" description="DUF2779" evidence="1">
    <location>
        <begin position="296"/>
        <end position="422"/>
    </location>
</feature>
<keyword evidence="3" id="KW-1185">Reference proteome</keyword>
<sequence length="494" mass="55356">MTHRLSKSKIISGIQCLKRLWLEVHRPDLLEYDPSTQARMTTGWRVGEIACSILAPGGVLVGLDQGFGHALDMTSQHLALSTLPIYEATFAHDRILVRSDIVLPAQNGQDGLTVIEVKSSTKVKDYHYQDCAIQYRVLRGIGHEIREMRVAVIDNTFVYPGGGNYAGLLRVEDVTAEIKEMQPQVEEWIGQCLVALHGSIPDLEMGGQCDTPFGCPFQDFCTPNNRPEYPLSCLPRLRAGLSTQLLEEGHADIRDIPPGRLENTTRERVRRVTVSGQEEWLPGTSAILNALPFPWHFLDFETMQFAVPIWVGTRPYEQLPFQWSCHVLDTSSTDPNALRHLEFLDLTGQPPMRGFAESLLAASGTTGTIFVYGHFEAMIIRGLIRRFPDLEAPLQALLDRITDLLPIMREHYYHPQMFGSWSLKSILPCLAPDLSYAELTDVQHGGQAQDAYLEAIAPKTTPSRREELRKALVKYCALDTLGLVRIVEVMRGKG</sequence>
<name>A0A1G6DDX0_9BACT</name>
<evidence type="ECO:0000313" key="2">
    <source>
        <dbReference type="EMBL" id="SDB43321.1"/>
    </source>
</evidence>
<evidence type="ECO:0000259" key="1">
    <source>
        <dbReference type="Pfam" id="PF11074"/>
    </source>
</evidence>
<dbReference type="STRING" id="617002.SAMN05660653_02091"/>
<gene>
    <name evidence="2" type="ORF">SAMN05660653_02091</name>
</gene>
<dbReference type="OrthoDB" id="9783873at2"/>
<accession>A0A1G6DDX0</accession>
<protein>
    <recommendedName>
        <fullName evidence="1">DUF2779 domain-containing protein</fullName>
    </recommendedName>
</protein>